<dbReference type="InterPro" id="IPR050763">
    <property type="entry name" value="ABC_transporter_ATP-binding"/>
</dbReference>
<dbReference type="PANTHER" id="PTHR42711">
    <property type="entry name" value="ABC TRANSPORTER ATP-BINDING PROTEIN"/>
    <property type="match status" value="1"/>
</dbReference>
<accession>A0AAU9DDW1</accession>
<dbReference type="Proteomes" id="UP001321582">
    <property type="component" value="Chromosome"/>
</dbReference>
<keyword evidence="3" id="KW-0067">ATP-binding</keyword>
<organism evidence="5 6">
    <name type="scientific">Haliovirga abyssi</name>
    <dbReference type="NCBI Taxonomy" id="2996794"/>
    <lineage>
        <taxon>Bacteria</taxon>
        <taxon>Fusobacteriati</taxon>
        <taxon>Fusobacteriota</taxon>
        <taxon>Fusobacteriia</taxon>
        <taxon>Fusobacteriales</taxon>
        <taxon>Haliovirgaceae</taxon>
        <taxon>Haliovirga</taxon>
    </lineage>
</organism>
<evidence type="ECO:0000256" key="2">
    <source>
        <dbReference type="ARBA" id="ARBA00022741"/>
    </source>
</evidence>
<evidence type="ECO:0000256" key="1">
    <source>
        <dbReference type="ARBA" id="ARBA00022448"/>
    </source>
</evidence>
<evidence type="ECO:0000313" key="5">
    <source>
        <dbReference type="EMBL" id="BDU49492.1"/>
    </source>
</evidence>
<dbReference type="Pfam" id="PF00005">
    <property type="entry name" value="ABC_tran"/>
    <property type="match status" value="1"/>
</dbReference>
<dbReference type="Gene3D" id="3.40.50.300">
    <property type="entry name" value="P-loop containing nucleotide triphosphate hydrolases"/>
    <property type="match status" value="1"/>
</dbReference>
<sequence length="102" mass="11155">MIEVKNIKKEFKTYKRKPGFVGSLKGLFNKEAVITNAVDDVSFHIAEGEIVGYIGPNGAGKSTTIKIMTGILTPTSGECKINGKIPYKERKEYTKDIGVVFG</sequence>
<dbReference type="SUPFAM" id="SSF52540">
    <property type="entry name" value="P-loop containing nucleoside triphosphate hydrolases"/>
    <property type="match status" value="1"/>
</dbReference>
<dbReference type="InterPro" id="IPR027417">
    <property type="entry name" value="P-loop_NTPase"/>
</dbReference>
<dbReference type="PANTHER" id="PTHR42711:SF1">
    <property type="entry name" value="ABC-TRANSPORT PROTEIN, ATP-BINDING COMPONENT"/>
    <property type="match status" value="1"/>
</dbReference>
<dbReference type="GO" id="GO:0016887">
    <property type="term" value="F:ATP hydrolysis activity"/>
    <property type="evidence" value="ECO:0007669"/>
    <property type="project" value="InterPro"/>
</dbReference>
<evidence type="ECO:0000313" key="6">
    <source>
        <dbReference type="Proteomes" id="UP001321582"/>
    </source>
</evidence>
<protein>
    <recommendedName>
        <fullName evidence="4">ABC transporter domain-containing protein</fullName>
    </recommendedName>
</protein>
<dbReference type="GO" id="GO:0005524">
    <property type="term" value="F:ATP binding"/>
    <property type="evidence" value="ECO:0007669"/>
    <property type="project" value="UniProtKB-KW"/>
</dbReference>
<dbReference type="EMBL" id="AP027059">
    <property type="protein sequence ID" value="BDU49492.1"/>
    <property type="molecule type" value="Genomic_DNA"/>
</dbReference>
<dbReference type="AlphaFoldDB" id="A0AAU9DDW1"/>
<proteinExistence type="predicted"/>
<keyword evidence="2" id="KW-0547">Nucleotide-binding</keyword>
<evidence type="ECO:0000259" key="4">
    <source>
        <dbReference type="Pfam" id="PF00005"/>
    </source>
</evidence>
<dbReference type="InterPro" id="IPR003439">
    <property type="entry name" value="ABC_transporter-like_ATP-bd"/>
</dbReference>
<dbReference type="KEGG" id="haby:HLVA_00610"/>
<evidence type="ECO:0000256" key="3">
    <source>
        <dbReference type="ARBA" id="ARBA00022840"/>
    </source>
</evidence>
<keyword evidence="1" id="KW-0813">Transport</keyword>
<name>A0AAU9DDW1_9FUSO</name>
<gene>
    <name evidence="5" type="ORF">HLVA_00610</name>
</gene>
<keyword evidence="6" id="KW-1185">Reference proteome</keyword>
<feature type="domain" description="ABC transporter" evidence="4">
    <location>
        <begin position="39"/>
        <end position="101"/>
    </location>
</feature>
<reference evidence="5 6" key="1">
    <citation type="submission" date="2022-11" db="EMBL/GenBank/DDBJ databases">
        <title>Haliovirga abyssi gen. nov., sp. nov., a mesophilic fermentative bacterium isolated from the Iheya North hydrothermal field and the proposal of Haliovirgaceae fam. nov.</title>
        <authorList>
            <person name="Miyazaki U."/>
            <person name="Tame A."/>
            <person name="Miyazaki J."/>
            <person name="Takai K."/>
            <person name="Sawayama S."/>
            <person name="Kitajima M."/>
            <person name="Okamoto A."/>
            <person name="Nakagawa S."/>
        </authorList>
    </citation>
    <scope>NUCLEOTIDE SEQUENCE [LARGE SCALE GENOMIC DNA]</scope>
    <source>
        <strain evidence="5 6">IC12</strain>
    </source>
</reference>